<dbReference type="InterPro" id="IPR010254">
    <property type="entry name" value="B12-dep_deHydtase_bsu"/>
</dbReference>
<protein>
    <recommendedName>
        <fullName evidence="3">Dehydratase medium subunit</fullName>
    </recommendedName>
</protein>
<name>A0A919WH67_9BACI</name>
<sequence length="156" mass="17472">MKINDGNEIQAIHVYYHAELNDPSLFRTLLYGIEEEGIPTFVKESKQQSALQLSHEAALDSTLGVGIGISQNGKVILHYTKLDKNQPLFEVNLRNPNKLRILGANAARLVKGIPFKSFEIEEEKELEHVELVGEALTKEDIAKIVAIVVKRLLESK</sequence>
<proteinExistence type="predicted"/>
<dbReference type="Gene3D" id="3.40.50.10150">
    <property type="entry name" value="B12-dependent dehydatase associated subunit"/>
    <property type="match status" value="1"/>
</dbReference>
<organism evidence="1 2">
    <name type="scientific">Robertmurraya siralis</name>
    <dbReference type="NCBI Taxonomy" id="77777"/>
    <lineage>
        <taxon>Bacteria</taxon>
        <taxon>Bacillati</taxon>
        <taxon>Bacillota</taxon>
        <taxon>Bacilli</taxon>
        <taxon>Bacillales</taxon>
        <taxon>Bacillaceae</taxon>
        <taxon>Robertmurraya</taxon>
    </lineage>
</organism>
<reference evidence="1" key="1">
    <citation type="submission" date="2021-03" db="EMBL/GenBank/DDBJ databases">
        <title>Antimicrobial resistance genes in bacteria isolated from Japanese honey, and their potential for conferring macrolide and lincosamide resistance in the American foulbrood pathogen Paenibacillus larvae.</title>
        <authorList>
            <person name="Okamoto M."/>
            <person name="Kumagai M."/>
            <person name="Kanamori H."/>
            <person name="Takamatsu D."/>
        </authorList>
    </citation>
    <scope>NUCLEOTIDE SEQUENCE</scope>
    <source>
        <strain evidence="1">J27TS8</strain>
    </source>
</reference>
<comment type="caution">
    <text evidence="1">The sequence shown here is derived from an EMBL/GenBank/DDBJ whole genome shotgun (WGS) entry which is preliminary data.</text>
</comment>
<evidence type="ECO:0000313" key="1">
    <source>
        <dbReference type="EMBL" id="GIN61682.1"/>
    </source>
</evidence>
<dbReference type="AlphaFoldDB" id="A0A919WH67"/>
<dbReference type="Proteomes" id="UP000682111">
    <property type="component" value="Unassembled WGS sequence"/>
</dbReference>
<evidence type="ECO:0000313" key="2">
    <source>
        <dbReference type="Proteomes" id="UP000682111"/>
    </source>
</evidence>
<dbReference type="Pfam" id="PF02288">
    <property type="entry name" value="Dehydratase_MU"/>
    <property type="match status" value="1"/>
</dbReference>
<dbReference type="EMBL" id="BORC01000002">
    <property type="protein sequence ID" value="GIN61682.1"/>
    <property type="molecule type" value="Genomic_DNA"/>
</dbReference>
<evidence type="ECO:0008006" key="3">
    <source>
        <dbReference type="Google" id="ProtNLM"/>
    </source>
</evidence>
<dbReference type="SUPFAM" id="SSF52968">
    <property type="entry name" value="B12-dependent dehydatase associated subunit"/>
    <property type="match status" value="1"/>
</dbReference>
<dbReference type="InterPro" id="IPR003208">
    <property type="entry name" value="Dehydtase/Dehydtase_re"/>
</dbReference>
<dbReference type="RefSeq" id="WP_212933479.1">
    <property type="nucleotide sequence ID" value="NZ_BORC01000002.1"/>
</dbReference>
<accession>A0A919WH67</accession>
<gene>
    <name evidence="1" type="ORF">J27TS8_16750</name>
</gene>
<keyword evidence="2" id="KW-1185">Reference proteome</keyword>